<keyword evidence="3" id="KW-1185">Reference proteome</keyword>
<dbReference type="Proteomes" id="UP000663829">
    <property type="component" value="Unassembled WGS sequence"/>
</dbReference>
<sequence length="130" mass="15048">MTKEMETEDSKKFGEVPNEKLVSLHKKNVKSGTNSNDECNEIRKELNRRCREKSVGYLSSYDVPTLCEYYATYRTKNVEELYKNQSTLQRKIHDLIDDDPLNISKISNDMLLQLSAVSLVIQKLSISKNK</sequence>
<gene>
    <name evidence="1" type="ORF">GPM918_LOCUS27464</name>
    <name evidence="2" type="ORF">SRO942_LOCUS27793</name>
</gene>
<protein>
    <submittedName>
        <fullName evidence="1">Uncharacterized protein</fullName>
    </submittedName>
</protein>
<dbReference type="OrthoDB" id="10665179at2759"/>
<dbReference type="EMBL" id="CAJOBC010026962">
    <property type="protein sequence ID" value="CAF4072797.1"/>
    <property type="molecule type" value="Genomic_DNA"/>
</dbReference>
<organism evidence="1 3">
    <name type="scientific">Didymodactylos carnosus</name>
    <dbReference type="NCBI Taxonomy" id="1234261"/>
    <lineage>
        <taxon>Eukaryota</taxon>
        <taxon>Metazoa</taxon>
        <taxon>Spiralia</taxon>
        <taxon>Gnathifera</taxon>
        <taxon>Rotifera</taxon>
        <taxon>Eurotatoria</taxon>
        <taxon>Bdelloidea</taxon>
        <taxon>Philodinida</taxon>
        <taxon>Philodinidae</taxon>
        <taxon>Didymodactylos</taxon>
    </lineage>
</organism>
<evidence type="ECO:0000313" key="1">
    <source>
        <dbReference type="EMBL" id="CAF1279067.1"/>
    </source>
</evidence>
<dbReference type="EMBL" id="CAJNOQ010011531">
    <property type="protein sequence ID" value="CAF1279067.1"/>
    <property type="molecule type" value="Genomic_DNA"/>
</dbReference>
<proteinExistence type="predicted"/>
<name>A0A815C139_9BILA</name>
<evidence type="ECO:0000313" key="3">
    <source>
        <dbReference type="Proteomes" id="UP000663829"/>
    </source>
</evidence>
<dbReference type="AlphaFoldDB" id="A0A815C139"/>
<accession>A0A815C139</accession>
<comment type="caution">
    <text evidence="1">The sequence shown here is derived from an EMBL/GenBank/DDBJ whole genome shotgun (WGS) entry which is preliminary data.</text>
</comment>
<evidence type="ECO:0000313" key="2">
    <source>
        <dbReference type="EMBL" id="CAF4072797.1"/>
    </source>
</evidence>
<reference evidence="1" key="1">
    <citation type="submission" date="2021-02" db="EMBL/GenBank/DDBJ databases">
        <authorList>
            <person name="Nowell W R."/>
        </authorList>
    </citation>
    <scope>NUCLEOTIDE SEQUENCE</scope>
</reference>
<dbReference type="Proteomes" id="UP000681722">
    <property type="component" value="Unassembled WGS sequence"/>
</dbReference>